<name>A0ABV5NVA1_9ACTN</name>
<evidence type="ECO:0008006" key="3">
    <source>
        <dbReference type="Google" id="ProtNLM"/>
    </source>
</evidence>
<comment type="caution">
    <text evidence="1">The sequence shown here is derived from an EMBL/GenBank/DDBJ whole genome shotgun (WGS) entry which is preliminary data.</text>
</comment>
<protein>
    <recommendedName>
        <fullName evidence="3">WXG100 family type VII secretion target</fullName>
    </recommendedName>
</protein>
<proteinExistence type="predicted"/>
<dbReference type="RefSeq" id="WP_345391792.1">
    <property type="nucleotide sequence ID" value="NZ_BAAAXS010000001.1"/>
</dbReference>
<keyword evidence="2" id="KW-1185">Reference proteome</keyword>
<dbReference type="EMBL" id="JBHMCF010000038">
    <property type="protein sequence ID" value="MFB9474266.1"/>
    <property type="molecule type" value="Genomic_DNA"/>
</dbReference>
<dbReference type="Proteomes" id="UP001589568">
    <property type="component" value="Unassembled WGS sequence"/>
</dbReference>
<gene>
    <name evidence="1" type="ORF">ACFFR3_32645</name>
</gene>
<reference evidence="1 2" key="1">
    <citation type="submission" date="2024-09" db="EMBL/GenBank/DDBJ databases">
        <authorList>
            <person name="Sun Q."/>
            <person name="Mori K."/>
        </authorList>
    </citation>
    <scope>NUCLEOTIDE SEQUENCE [LARGE SCALE GENOMIC DNA]</scope>
    <source>
        <strain evidence="1 2">JCM 3324</strain>
    </source>
</reference>
<accession>A0ABV5NVA1</accession>
<organism evidence="1 2">
    <name type="scientific">Nonomuraea salmonea</name>
    <dbReference type="NCBI Taxonomy" id="46181"/>
    <lineage>
        <taxon>Bacteria</taxon>
        <taxon>Bacillati</taxon>
        <taxon>Actinomycetota</taxon>
        <taxon>Actinomycetes</taxon>
        <taxon>Streptosporangiales</taxon>
        <taxon>Streptosporangiaceae</taxon>
        <taxon>Nonomuraea</taxon>
    </lineage>
</organism>
<evidence type="ECO:0000313" key="2">
    <source>
        <dbReference type="Proteomes" id="UP001589568"/>
    </source>
</evidence>
<sequence length="121" mass="12598">MEIGKSRIRSAAIAFDVEGTELATFVAAAAEELNAIGDFWGGTAEGVTFFKGQGGGSGYAAVAGQLAAGIGVLMEAHHEIADRLRLMTDNVEVGDWNSVAEILSRLPPPDPDQPIWGTAKA</sequence>
<evidence type="ECO:0000313" key="1">
    <source>
        <dbReference type="EMBL" id="MFB9474266.1"/>
    </source>
</evidence>